<comment type="caution">
    <text evidence="2">The sequence shown here is derived from an EMBL/GenBank/DDBJ whole genome shotgun (WGS) entry which is preliminary data.</text>
</comment>
<gene>
    <name evidence="2" type="ORF">EVAR_76365_1</name>
</gene>
<evidence type="ECO:0000313" key="2">
    <source>
        <dbReference type="EMBL" id="GBP10515.1"/>
    </source>
</evidence>
<dbReference type="Proteomes" id="UP000299102">
    <property type="component" value="Unassembled WGS sequence"/>
</dbReference>
<feature type="compositionally biased region" description="Basic and acidic residues" evidence="1">
    <location>
        <begin position="26"/>
        <end position="46"/>
    </location>
</feature>
<protein>
    <submittedName>
        <fullName evidence="2">Uncharacterized protein</fullName>
    </submittedName>
</protein>
<evidence type="ECO:0000256" key="1">
    <source>
        <dbReference type="SAM" id="MobiDB-lite"/>
    </source>
</evidence>
<sequence length="95" mass="10834">MKRRTYECFINTTLEAQSYPPTPDQRGVKSDNHRCESAGEPSENRWSRRPIGITSPVWGGNRISNEEGSRGMCHQNSLSLAETQERKLLLHVHVL</sequence>
<organism evidence="2 3">
    <name type="scientific">Eumeta variegata</name>
    <name type="common">Bagworm moth</name>
    <name type="synonym">Eumeta japonica</name>
    <dbReference type="NCBI Taxonomy" id="151549"/>
    <lineage>
        <taxon>Eukaryota</taxon>
        <taxon>Metazoa</taxon>
        <taxon>Ecdysozoa</taxon>
        <taxon>Arthropoda</taxon>
        <taxon>Hexapoda</taxon>
        <taxon>Insecta</taxon>
        <taxon>Pterygota</taxon>
        <taxon>Neoptera</taxon>
        <taxon>Endopterygota</taxon>
        <taxon>Lepidoptera</taxon>
        <taxon>Glossata</taxon>
        <taxon>Ditrysia</taxon>
        <taxon>Tineoidea</taxon>
        <taxon>Psychidae</taxon>
        <taxon>Oiketicinae</taxon>
        <taxon>Eumeta</taxon>
    </lineage>
</organism>
<reference evidence="2 3" key="1">
    <citation type="journal article" date="2019" name="Commun. Biol.">
        <title>The bagworm genome reveals a unique fibroin gene that provides high tensile strength.</title>
        <authorList>
            <person name="Kono N."/>
            <person name="Nakamura H."/>
            <person name="Ohtoshi R."/>
            <person name="Tomita M."/>
            <person name="Numata K."/>
            <person name="Arakawa K."/>
        </authorList>
    </citation>
    <scope>NUCLEOTIDE SEQUENCE [LARGE SCALE GENOMIC DNA]</scope>
</reference>
<keyword evidence="3" id="KW-1185">Reference proteome</keyword>
<dbReference type="AlphaFoldDB" id="A0A4C1T8J0"/>
<feature type="region of interest" description="Disordered" evidence="1">
    <location>
        <begin position="16"/>
        <end position="51"/>
    </location>
</feature>
<proteinExistence type="predicted"/>
<dbReference type="EMBL" id="BGZK01000041">
    <property type="protein sequence ID" value="GBP10515.1"/>
    <property type="molecule type" value="Genomic_DNA"/>
</dbReference>
<accession>A0A4C1T8J0</accession>
<evidence type="ECO:0000313" key="3">
    <source>
        <dbReference type="Proteomes" id="UP000299102"/>
    </source>
</evidence>
<name>A0A4C1T8J0_EUMVA</name>